<organism evidence="2 3">
    <name type="scientific">Peredibacter starrii</name>
    <dbReference type="NCBI Taxonomy" id="28202"/>
    <lineage>
        <taxon>Bacteria</taxon>
        <taxon>Pseudomonadati</taxon>
        <taxon>Bdellovibrionota</taxon>
        <taxon>Bacteriovoracia</taxon>
        <taxon>Bacteriovoracales</taxon>
        <taxon>Bacteriovoracaceae</taxon>
        <taxon>Peredibacter</taxon>
    </lineage>
</organism>
<evidence type="ECO:0000313" key="2">
    <source>
        <dbReference type="EMBL" id="WPU66515.1"/>
    </source>
</evidence>
<proteinExistence type="predicted"/>
<keyword evidence="1" id="KW-0812">Transmembrane</keyword>
<evidence type="ECO:0000313" key="3">
    <source>
        <dbReference type="Proteomes" id="UP001324634"/>
    </source>
</evidence>
<dbReference type="KEGG" id="psti:SOO65_07130"/>
<sequence length="97" mass="11976">MNEDDKKTGWEKFDEWFLTRTIWPRYRRPYKDLHGVNLFILCPLGLFMFLMSELYFGGIRFQDVSLKTIYLLSIFTWIFIAWLLCWSIKKLYLHLKR</sequence>
<reference evidence="2 3" key="1">
    <citation type="submission" date="2023-11" db="EMBL/GenBank/DDBJ databases">
        <title>Peredibacter starrii A3.12.</title>
        <authorList>
            <person name="Mitchell R.J."/>
        </authorList>
    </citation>
    <scope>NUCLEOTIDE SEQUENCE [LARGE SCALE GENOMIC DNA]</scope>
    <source>
        <strain evidence="2 3">A3.12</strain>
    </source>
</reference>
<feature type="transmembrane region" description="Helical" evidence="1">
    <location>
        <begin position="35"/>
        <end position="56"/>
    </location>
</feature>
<dbReference type="AlphaFoldDB" id="A0AAX4HTJ8"/>
<keyword evidence="3" id="KW-1185">Reference proteome</keyword>
<protein>
    <submittedName>
        <fullName evidence="2">Uncharacterized protein</fullName>
    </submittedName>
</protein>
<evidence type="ECO:0000256" key="1">
    <source>
        <dbReference type="SAM" id="Phobius"/>
    </source>
</evidence>
<accession>A0AAX4HTJ8</accession>
<feature type="transmembrane region" description="Helical" evidence="1">
    <location>
        <begin position="68"/>
        <end position="88"/>
    </location>
</feature>
<gene>
    <name evidence="2" type="ORF">SOO65_07130</name>
</gene>
<dbReference type="EMBL" id="CP139487">
    <property type="protein sequence ID" value="WPU66515.1"/>
    <property type="molecule type" value="Genomic_DNA"/>
</dbReference>
<dbReference type="Proteomes" id="UP001324634">
    <property type="component" value="Chromosome"/>
</dbReference>
<keyword evidence="1" id="KW-1133">Transmembrane helix</keyword>
<name>A0AAX4HTJ8_9BACT</name>
<keyword evidence="1" id="KW-0472">Membrane</keyword>
<dbReference type="RefSeq" id="WP_321398805.1">
    <property type="nucleotide sequence ID" value="NZ_CP139487.1"/>
</dbReference>